<sequence length="170" mass="19067">MMAEDSESAASQQSLELDDQDTCGIDGDNEEENEHMQGSPGGELGAKRKKKKQKRKKEKPNSGSGAKSDSASDSQEIKNPGLPIQKLQDIQRAMELLSCQGPAKSIDDATKHKYQFWDTQPVPKLRKRRGSGCSLRWRLFQTADHMFNNTCSDYRSWLSTLRAFPFVDNG</sequence>
<dbReference type="EMBL" id="JAHRIQ010081400">
    <property type="protein sequence ID" value="MEQ2247045.1"/>
    <property type="molecule type" value="Genomic_DNA"/>
</dbReference>
<evidence type="ECO:0000256" key="1">
    <source>
        <dbReference type="SAM" id="MobiDB-lite"/>
    </source>
</evidence>
<feature type="region of interest" description="Disordered" evidence="1">
    <location>
        <begin position="1"/>
        <end position="83"/>
    </location>
</feature>
<dbReference type="Proteomes" id="UP001482620">
    <property type="component" value="Unassembled WGS sequence"/>
</dbReference>
<accession>A0ABV0UPJ8</accession>
<organism evidence="2 3">
    <name type="scientific">Ilyodon furcidens</name>
    <name type="common">goldbreast splitfin</name>
    <dbReference type="NCBI Taxonomy" id="33524"/>
    <lineage>
        <taxon>Eukaryota</taxon>
        <taxon>Metazoa</taxon>
        <taxon>Chordata</taxon>
        <taxon>Craniata</taxon>
        <taxon>Vertebrata</taxon>
        <taxon>Euteleostomi</taxon>
        <taxon>Actinopterygii</taxon>
        <taxon>Neopterygii</taxon>
        <taxon>Teleostei</taxon>
        <taxon>Neoteleostei</taxon>
        <taxon>Acanthomorphata</taxon>
        <taxon>Ovalentaria</taxon>
        <taxon>Atherinomorphae</taxon>
        <taxon>Cyprinodontiformes</taxon>
        <taxon>Goodeidae</taxon>
        <taxon>Ilyodon</taxon>
    </lineage>
</organism>
<feature type="compositionally biased region" description="Basic residues" evidence="1">
    <location>
        <begin position="47"/>
        <end position="58"/>
    </location>
</feature>
<evidence type="ECO:0000313" key="3">
    <source>
        <dbReference type="Proteomes" id="UP001482620"/>
    </source>
</evidence>
<name>A0ABV0UPJ8_9TELE</name>
<comment type="caution">
    <text evidence="2">The sequence shown here is derived from an EMBL/GenBank/DDBJ whole genome shotgun (WGS) entry which is preliminary data.</text>
</comment>
<feature type="compositionally biased region" description="Acidic residues" evidence="1">
    <location>
        <begin position="16"/>
        <end position="33"/>
    </location>
</feature>
<gene>
    <name evidence="2" type="primary">NMT2</name>
    <name evidence="2" type="ORF">ILYODFUR_005238</name>
</gene>
<proteinExistence type="predicted"/>
<protein>
    <submittedName>
        <fullName evidence="2">Glycylpeptide N-tetradecanoyltransferase 2</fullName>
    </submittedName>
</protein>
<reference evidence="2 3" key="1">
    <citation type="submission" date="2021-06" db="EMBL/GenBank/DDBJ databases">
        <authorList>
            <person name="Palmer J.M."/>
        </authorList>
    </citation>
    <scope>NUCLEOTIDE SEQUENCE [LARGE SCALE GENOMIC DNA]</scope>
    <source>
        <strain evidence="3">if_2019</strain>
        <tissue evidence="2">Muscle</tissue>
    </source>
</reference>
<keyword evidence="3" id="KW-1185">Reference proteome</keyword>
<feature type="compositionally biased region" description="Low complexity" evidence="1">
    <location>
        <begin position="62"/>
        <end position="74"/>
    </location>
</feature>
<evidence type="ECO:0000313" key="2">
    <source>
        <dbReference type="EMBL" id="MEQ2247045.1"/>
    </source>
</evidence>